<reference evidence="1" key="2">
    <citation type="submission" date="2020-05" db="UniProtKB">
        <authorList>
            <consortium name="EnsemblMetazoa"/>
        </authorList>
    </citation>
    <scope>IDENTIFICATION</scope>
    <source>
        <strain evidence="1">A-37</strain>
    </source>
</reference>
<evidence type="ECO:0000313" key="1">
    <source>
        <dbReference type="EnsemblMetazoa" id="ACUA002609-PA"/>
    </source>
</evidence>
<organism evidence="1 2">
    <name type="scientific">Anopheles culicifacies</name>
    <dbReference type="NCBI Taxonomy" id="139723"/>
    <lineage>
        <taxon>Eukaryota</taxon>
        <taxon>Metazoa</taxon>
        <taxon>Ecdysozoa</taxon>
        <taxon>Arthropoda</taxon>
        <taxon>Hexapoda</taxon>
        <taxon>Insecta</taxon>
        <taxon>Pterygota</taxon>
        <taxon>Neoptera</taxon>
        <taxon>Endopterygota</taxon>
        <taxon>Diptera</taxon>
        <taxon>Nematocera</taxon>
        <taxon>Culicoidea</taxon>
        <taxon>Culicidae</taxon>
        <taxon>Anophelinae</taxon>
        <taxon>Anopheles</taxon>
        <taxon>culicifacies species complex</taxon>
    </lineage>
</organism>
<dbReference type="VEuPathDB" id="VectorBase:ACUA002609"/>
<protein>
    <submittedName>
        <fullName evidence="1">Uncharacterized protein</fullName>
    </submittedName>
</protein>
<accession>A0A182LUZ5</accession>
<sequence>MLERCATPLMCGLGDGISAGEGIICPGCEGGPCAPGPTGDGTDGEGDWRKKLFGVTLRTAPPLPGYTLPPGIMSGGLRTIVFPPIPTKLPCCPAAPPASDAHLLYWTTLPLDESALLLLLLRLRHTTLLLLGLLHLIHLHCVQLRHLLLLSTHAHDFTSAHAARTKTDTHLTRHSTDHPRTGALHLVRSHHTTHLIGRPRTHAYSIALHRSSHPAHLHLWPQRV</sequence>
<dbReference type="EMBL" id="AXCM01000820">
    <property type="status" value="NOT_ANNOTATED_CDS"/>
    <property type="molecule type" value="Genomic_DNA"/>
</dbReference>
<evidence type="ECO:0000313" key="2">
    <source>
        <dbReference type="Proteomes" id="UP000075883"/>
    </source>
</evidence>
<dbReference type="EnsemblMetazoa" id="ACUA002609-RA">
    <property type="protein sequence ID" value="ACUA002609-PA"/>
    <property type="gene ID" value="ACUA002609"/>
</dbReference>
<dbReference type="AlphaFoldDB" id="A0A182LUZ5"/>
<proteinExistence type="predicted"/>
<name>A0A182LUZ5_9DIPT</name>
<dbReference type="Proteomes" id="UP000075883">
    <property type="component" value="Unassembled WGS sequence"/>
</dbReference>
<keyword evidence="2" id="KW-1185">Reference proteome</keyword>
<reference evidence="2" key="1">
    <citation type="submission" date="2013-09" db="EMBL/GenBank/DDBJ databases">
        <title>The Genome Sequence of Anopheles culicifacies species A.</title>
        <authorList>
            <consortium name="The Broad Institute Genomics Platform"/>
            <person name="Neafsey D.E."/>
            <person name="Besansky N."/>
            <person name="Howell P."/>
            <person name="Walton C."/>
            <person name="Young S.K."/>
            <person name="Zeng Q."/>
            <person name="Gargeya S."/>
            <person name="Fitzgerald M."/>
            <person name="Haas B."/>
            <person name="Abouelleil A."/>
            <person name="Allen A.W."/>
            <person name="Alvarado L."/>
            <person name="Arachchi H.M."/>
            <person name="Berlin A.M."/>
            <person name="Chapman S.B."/>
            <person name="Gainer-Dewar J."/>
            <person name="Goldberg J."/>
            <person name="Griggs A."/>
            <person name="Gujja S."/>
            <person name="Hansen M."/>
            <person name="Howarth C."/>
            <person name="Imamovic A."/>
            <person name="Ireland A."/>
            <person name="Larimer J."/>
            <person name="McCowan C."/>
            <person name="Murphy C."/>
            <person name="Pearson M."/>
            <person name="Poon T.W."/>
            <person name="Priest M."/>
            <person name="Roberts A."/>
            <person name="Saif S."/>
            <person name="Shea T."/>
            <person name="Sisk P."/>
            <person name="Sykes S."/>
            <person name="Wortman J."/>
            <person name="Nusbaum C."/>
            <person name="Birren B."/>
        </authorList>
    </citation>
    <scope>NUCLEOTIDE SEQUENCE [LARGE SCALE GENOMIC DNA]</scope>
    <source>
        <strain evidence="2">A-37</strain>
    </source>
</reference>